<name>A0A2A6CVY9_PRIPA</name>
<evidence type="ECO:0000256" key="1">
    <source>
        <dbReference type="SAM" id="MobiDB-lite"/>
    </source>
</evidence>
<feature type="region of interest" description="Disordered" evidence="1">
    <location>
        <begin position="18"/>
        <end position="44"/>
    </location>
</feature>
<evidence type="ECO:0000313" key="3">
    <source>
        <dbReference type="Proteomes" id="UP000005239"/>
    </source>
</evidence>
<sequence length="63" mass="7026">MYTSAIVTLISEYNPDRKHAMPIEGPDVHHRSHKSSNSRDLEPSNLCGSTLACECMLQLRANV</sequence>
<dbReference type="Proteomes" id="UP000005239">
    <property type="component" value="Unassembled WGS sequence"/>
</dbReference>
<dbReference type="EnsemblMetazoa" id="PPA36321.1">
    <property type="protein sequence ID" value="PPA36321.1"/>
    <property type="gene ID" value="WBGene00274690"/>
</dbReference>
<keyword evidence="3" id="KW-1185">Reference proteome</keyword>
<gene>
    <name evidence="2" type="primary">WBGene00274690</name>
</gene>
<organism evidence="2 3">
    <name type="scientific">Pristionchus pacificus</name>
    <name type="common">Parasitic nematode worm</name>
    <dbReference type="NCBI Taxonomy" id="54126"/>
    <lineage>
        <taxon>Eukaryota</taxon>
        <taxon>Metazoa</taxon>
        <taxon>Ecdysozoa</taxon>
        <taxon>Nematoda</taxon>
        <taxon>Chromadorea</taxon>
        <taxon>Rhabditida</taxon>
        <taxon>Rhabditina</taxon>
        <taxon>Diplogasteromorpha</taxon>
        <taxon>Diplogasteroidea</taxon>
        <taxon>Neodiplogasteridae</taxon>
        <taxon>Pristionchus</taxon>
    </lineage>
</organism>
<feature type="compositionally biased region" description="Basic and acidic residues" evidence="1">
    <location>
        <begin position="18"/>
        <end position="29"/>
    </location>
</feature>
<evidence type="ECO:0000313" key="2">
    <source>
        <dbReference type="EnsemblMetazoa" id="PPA36321.1"/>
    </source>
</evidence>
<proteinExistence type="predicted"/>
<reference evidence="3" key="1">
    <citation type="journal article" date="2008" name="Nat. Genet.">
        <title>The Pristionchus pacificus genome provides a unique perspective on nematode lifestyle and parasitism.</title>
        <authorList>
            <person name="Dieterich C."/>
            <person name="Clifton S.W."/>
            <person name="Schuster L.N."/>
            <person name="Chinwalla A."/>
            <person name="Delehaunty K."/>
            <person name="Dinkelacker I."/>
            <person name="Fulton L."/>
            <person name="Fulton R."/>
            <person name="Godfrey J."/>
            <person name="Minx P."/>
            <person name="Mitreva M."/>
            <person name="Roeseler W."/>
            <person name="Tian H."/>
            <person name="Witte H."/>
            <person name="Yang S.P."/>
            <person name="Wilson R.K."/>
            <person name="Sommer R.J."/>
        </authorList>
    </citation>
    <scope>NUCLEOTIDE SEQUENCE [LARGE SCALE GENOMIC DNA]</scope>
    <source>
        <strain evidence="3">PS312</strain>
    </source>
</reference>
<accession>A0A2A6CVY9</accession>
<accession>A0A8R1YRK3</accession>
<reference evidence="2" key="2">
    <citation type="submission" date="2022-06" db="UniProtKB">
        <authorList>
            <consortium name="EnsemblMetazoa"/>
        </authorList>
    </citation>
    <scope>IDENTIFICATION</scope>
    <source>
        <strain evidence="2">PS312</strain>
    </source>
</reference>
<dbReference type="AlphaFoldDB" id="A0A2A6CVY9"/>
<protein>
    <submittedName>
        <fullName evidence="2">Uncharacterized protein</fullName>
    </submittedName>
</protein>